<organism evidence="3 4">
    <name type="scientific">Blattamonas nauphoetae</name>
    <dbReference type="NCBI Taxonomy" id="2049346"/>
    <lineage>
        <taxon>Eukaryota</taxon>
        <taxon>Metamonada</taxon>
        <taxon>Preaxostyla</taxon>
        <taxon>Oxymonadida</taxon>
        <taxon>Blattamonas</taxon>
    </lineage>
</organism>
<dbReference type="SUPFAM" id="SSF48371">
    <property type="entry name" value="ARM repeat"/>
    <property type="match status" value="1"/>
</dbReference>
<keyword evidence="2" id="KW-0812">Transmembrane</keyword>
<name>A0ABQ9XV79_9EUKA</name>
<dbReference type="Proteomes" id="UP001281761">
    <property type="component" value="Unassembled WGS sequence"/>
</dbReference>
<gene>
    <name evidence="3" type="ORF">BLNAU_9609</name>
</gene>
<comment type="caution">
    <text evidence="3">The sequence shown here is derived from an EMBL/GenBank/DDBJ whole genome shotgun (WGS) entry which is preliminary data.</text>
</comment>
<feature type="region of interest" description="Disordered" evidence="1">
    <location>
        <begin position="336"/>
        <end position="362"/>
    </location>
</feature>
<evidence type="ECO:0000313" key="4">
    <source>
        <dbReference type="Proteomes" id="UP001281761"/>
    </source>
</evidence>
<evidence type="ECO:0000256" key="2">
    <source>
        <dbReference type="SAM" id="Phobius"/>
    </source>
</evidence>
<dbReference type="InterPro" id="IPR016024">
    <property type="entry name" value="ARM-type_fold"/>
</dbReference>
<protein>
    <submittedName>
        <fullName evidence="3">Uncharacterized protein</fullName>
    </submittedName>
</protein>
<evidence type="ECO:0000256" key="1">
    <source>
        <dbReference type="SAM" id="MobiDB-lite"/>
    </source>
</evidence>
<keyword evidence="2" id="KW-0472">Membrane</keyword>
<evidence type="ECO:0000313" key="3">
    <source>
        <dbReference type="EMBL" id="KAK2955381.1"/>
    </source>
</evidence>
<proteinExistence type="predicted"/>
<keyword evidence="2" id="KW-1133">Transmembrane helix</keyword>
<dbReference type="EMBL" id="JARBJD010000067">
    <property type="protein sequence ID" value="KAK2955381.1"/>
    <property type="molecule type" value="Genomic_DNA"/>
</dbReference>
<feature type="transmembrane region" description="Helical" evidence="2">
    <location>
        <begin position="1300"/>
        <end position="1319"/>
    </location>
</feature>
<sequence length="1369" mass="154625">MSEQTSLIPHSIISIFTDSSEGDIANLALSEEIQTQSLASHIHRFESSDESLSWTRLMEWFVEAVIGAELFQNEHPSAPPLTFENIRIDSSSTIVIAFPSSPDEPSISGSLSSDISTLCKFFLHIHRTLEITNRFILPFDYTQQDIVFARFMVALVEECVSSNKLILPNSSPHDHFQSFVEFYQQLCETDGFYTNSFLPHTLAASFTRFVLQPDRRSSFILPDHSFLRSGDAVEYSNELLDAVKKIKVTHSLEGVRNVYFDWTEWVTMMETIEKDATLGSDLSFLQSRYLRATLLSLQTKNQHIVNPSPIEENSESDSLPFLITGDHSNFSSSAISTEITLPSEQSSSESQELASEQSVFHSNSIGRHSRQILSTIHDILTRPHHNSFPWDNRPSHTSDTELDALLQLPPSKVDQNEKFDISLFDEADDAKIVASLRRCRAVVESTQSTKCIVDIDTFREFLIAGLSSTNLIVQKECYYLFFAIGEHLTTVDDPRDIQFQSLQKAFRDGKFWEKVALLNLWTRWFFQSESVHGQVMMSEFDFDFDGLLAADLHETLLFYLACLFIRTIFLNNVVSMSFGWRMDFLLSFEKRHQMMSRLTSDSSPSSGYEDTRQSMSCDTNLLGSLLSVFRGCDFPAALTELITIDLDSFPLALSNDMNPAIFLNHTSIDPKHRHSFLPMDLMFERYLRSDPDVFFSNWPDVTDCTPRKFLFTPSVGLHSLLIRSPELNLDEQELLQLMSMLAVDISGQDTTEDDINNLFRYFPPPRLVDTLLASPHLVRAHVDIWTSFLTGFCNFGAHTTPFGACSSLAKVFKLLSPFDSDPEQNELDLLSEVGEIVVSLHWLNIPAHFDSPLLCHLPSLAGAQRGVLQTLSSHSGIPSLLTPPNTETFWKNIETFVSEPPTFNGAIKVMSLYIRYFSSDDIPSSHRSFVVDSFAANLLSPIPAVASATIEVFQRFVSVSSDAVRIELVKQEDDTTLARSMLSCHLLCQMIPPEQCITNLEQFVEGLAALLEIQHRHIQIAVFPLLTKLVCVLPFGQIHRQLLFSFRHAFREGSLTFQTVLVYAAIKCSLSVSMSIKPSEHPLSHFDWDGMIHHTNMDQISFQMCVHFLSVDFPRLRFVSPKLAESIFVEFESNQHAIPRITTILVLMNDRINPTVLQQFLEFSLILSFFFGRTLPNTIVQSIWEYLEISEWSSCVGFHPSFLLNHTSSNCNRHSQPGLQDESPLFLTTPLVGLHPLFFRGLVPRPNEIHHLVLVVVVIPIVMSTSRHLSELWAIASHDPPPLAVQFFAMPICSLQFAKAWSVGCCGCVGVFVIVFGGLRKRSGSDWDSARDNATSGAEYTDTSIRLLLLLLTSSLSTQIDRIPLDEFV</sequence>
<accession>A0ABQ9XV79</accession>
<feature type="compositionally biased region" description="Low complexity" evidence="1">
    <location>
        <begin position="343"/>
        <end position="358"/>
    </location>
</feature>
<keyword evidence="4" id="KW-1185">Reference proteome</keyword>
<reference evidence="3 4" key="1">
    <citation type="journal article" date="2022" name="bioRxiv">
        <title>Genomics of Preaxostyla Flagellates Illuminates Evolutionary Transitions and the Path Towards Mitochondrial Loss.</title>
        <authorList>
            <person name="Novak L.V.F."/>
            <person name="Treitli S.C."/>
            <person name="Pyrih J."/>
            <person name="Halakuc P."/>
            <person name="Pipaliya S.V."/>
            <person name="Vacek V."/>
            <person name="Brzon O."/>
            <person name="Soukal P."/>
            <person name="Eme L."/>
            <person name="Dacks J.B."/>
            <person name="Karnkowska A."/>
            <person name="Elias M."/>
            <person name="Hampl V."/>
        </authorList>
    </citation>
    <scope>NUCLEOTIDE SEQUENCE [LARGE SCALE GENOMIC DNA]</scope>
    <source>
        <strain evidence="3">NAU3</strain>
        <tissue evidence="3">Gut</tissue>
    </source>
</reference>